<keyword evidence="3" id="KW-0677">Repeat</keyword>
<dbReference type="SUPFAM" id="SSF47986">
    <property type="entry name" value="DEATH domain"/>
    <property type="match status" value="1"/>
</dbReference>
<dbReference type="CDD" id="cd08320">
    <property type="entry name" value="Pyrin_NALPs"/>
    <property type="match status" value="1"/>
</dbReference>
<keyword evidence="2" id="KW-0433">Leucine-rich repeat</keyword>
<evidence type="ECO:0000256" key="2">
    <source>
        <dbReference type="ARBA" id="ARBA00022614"/>
    </source>
</evidence>
<dbReference type="Gene3D" id="3.40.50.300">
    <property type="entry name" value="P-loop containing nucleotide triphosphate hydrolases"/>
    <property type="match status" value="1"/>
</dbReference>
<dbReference type="Pfam" id="PF17779">
    <property type="entry name" value="WHD_NOD2"/>
    <property type="match status" value="1"/>
</dbReference>
<evidence type="ECO:0000313" key="8">
    <source>
        <dbReference type="Ensembl" id="ENSSVLP00005031438.1"/>
    </source>
</evidence>
<dbReference type="Ensembl" id="ENSSVLT00005034911.1">
    <property type="protein sequence ID" value="ENSSVLP00005031438.1"/>
    <property type="gene ID" value="ENSSVLG00005024723.1"/>
</dbReference>
<comment type="similarity">
    <text evidence="1">Belongs to the NLRP family.</text>
</comment>
<dbReference type="GO" id="GO:0005524">
    <property type="term" value="F:ATP binding"/>
    <property type="evidence" value="ECO:0007669"/>
    <property type="project" value="UniProtKB-KW"/>
</dbReference>
<dbReference type="GO" id="GO:0005634">
    <property type="term" value="C:nucleus"/>
    <property type="evidence" value="ECO:0007669"/>
    <property type="project" value="Ensembl"/>
</dbReference>
<reference evidence="8" key="1">
    <citation type="submission" date="2025-08" db="UniProtKB">
        <authorList>
            <consortium name="Ensembl"/>
        </authorList>
    </citation>
    <scope>IDENTIFICATION</scope>
</reference>
<dbReference type="InterPro" id="IPR050637">
    <property type="entry name" value="NLRP_innate_immun_reg"/>
</dbReference>
<dbReference type="GeneTree" id="ENSGT00940000162898"/>
<dbReference type="AlphaFoldDB" id="A0A8D2DU83"/>
<protein>
    <submittedName>
        <fullName evidence="8">NLR family pyrin domain containing 5</fullName>
    </submittedName>
</protein>
<evidence type="ECO:0000256" key="4">
    <source>
        <dbReference type="ARBA" id="ARBA00022741"/>
    </source>
</evidence>
<dbReference type="PROSITE" id="PS50837">
    <property type="entry name" value="NACHT"/>
    <property type="match status" value="1"/>
</dbReference>
<accession>A0A8D2DU83</accession>
<dbReference type="GO" id="GO:0106333">
    <property type="term" value="C:subcortical maternal complex"/>
    <property type="evidence" value="ECO:0007669"/>
    <property type="project" value="Ensembl"/>
</dbReference>
<keyword evidence="5" id="KW-0067">ATP-binding</keyword>
<dbReference type="InterPro" id="IPR001611">
    <property type="entry name" value="Leu-rich_rpt"/>
</dbReference>
<dbReference type="Pfam" id="PF02758">
    <property type="entry name" value="PYRIN"/>
    <property type="match status" value="1"/>
</dbReference>
<feature type="domain" description="Pyrin" evidence="6">
    <location>
        <begin position="69"/>
        <end position="165"/>
    </location>
</feature>
<feature type="domain" description="NACHT" evidence="7">
    <location>
        <begin position="275"/>
        <end position="406"/>
    </location>
</feature>
<evidence type="ECO:0000259" key="7">
    <source>
        <dbReference type="PROSITE" id="PS50837"/>
    </source>
</evidence>
<dbReference type="InterPro" id="IPR041075">
    <property type="entry name" value="NOD1/2_WH"/>
</dbReference>
<dbReference type="Pfam" id="PF13516">
    <property type="entry name" value="LRR_6"/>
    <property type="match status" value="4"/>
</dbReference>
<evidence type="ECO:0000259" key="6">
    <source>
        <dbReference type="PROSITE" id="PS50824"/>
    </source>
</evidence>
<dbReference type="InterPro" id="IPR004020">
    <property type="entry name" value="DAPIN"/>
</dbReference>
<evidence type="ECO:0000256" key="1">
    <source>
        <dbReference type="ARBA" id="ARBA00008665"/>
    </source>
</evidence>
<dbReference type="Proteomes" id="UP000694564">
    <property type="component" value="Chromosome 17"/>
</dbReference>
<dbReference type="SUPFAM" id="SSF52540">
    <property type="entry name" value="P-loop containing nucleoside triphosphate hydrolases"/>
    <property type="match status" value="1"/>
</dbReference>
<evidence type="ECO:0000256" key="5">
    <source>
        <dbReference type="ARBA" id="ARBA00022840"/>
    </source>
</evidence>
<organism evidence="8 9">
    <name type="scientific">Sciurus vulgaris</name>
    <name type="common">Eurasian red squirrel</name>
    <dbReference type="NCBI Taxonomy" id="55149"/>
    <lineage>
        <taxon>Eukaryota</taxon>
        <taxon>Metazoa</taxon>
        <taxon>Chordata</taxon>
        <taxon>Craniata</taxon>
        <taxon>Vertebrata</taxon>
        <taxon>Euteleostomi</taxon>
        <taxon>Mammalia</taxon>
        <taxon>Eutheria</taxon>
        <taxon>Euarchontoglires</taxon>
        <taxon>Glires</taxon>
        <taxon>Rodentia</taxon>
        <taxon>Sciuromorpha</taxon>
        <taxon>Sciuridae</taxon>
        <taxon>Sciurinae</taxon>
        <taxon>Sciurini</taxon>
        <taxon>Sciurus</taxon>
    </lineage>
</organism>
<reference evidence="8" key="2">
    <citation type="submission" date="2025-09" db="UniProtKB">
        <authorList>
            <consortium name="Ensembl"/>
        </authorList>
    </citation>
    <scope>IDENTIFICATION</scope>
</reference>
<dbReference type="InterPro" id="IPR027417">
    <property type="entry name" value="P-loop_NTPase"/>
</dbReference>
<dbReference type="GO" id="GO:0140095">
    <property type="term" value="C:cytoplasmic lattice"/>
    <property type="evidence" value="ECO:0007669"/>
    <property type="project" value="Ensembl"/>
</dbReference>
<dbReference type="SMART" id="SM01289">
    <property type="entry name" value="PYRIN"/>
    <property type="match status" value="1"/>
</dbReference>
<dbReference type="GO" id="GO:0005794">
    <property type="term" value="C:Golgi apparatus"/>
    <property type="evidence" value="ECO:0007669"/>
    <property type="project" value="Ensembl"/>
</dbReference>
<keyword evidence="4" id="KW-0547">Nucleotide-binding</keyword>
<dbReference type="GO" id="GO:0005938">
    <property type="term" value="C:cell cortex"/>
    <property type="evidence" value="ECO:0007669"/>
    <property type="project" value="TreeGrafter"/>
</dbReference>
<keyword evidence="9" id="KW-1185">Reference proteome</keyword>
<dbReference type="PANTHER" id="PTHR45690:SF7">
    <property type="entry name" value="NACHT, LRR AND PYD DOMAINS-CONTAINING PROTEIN 5"/>
    <property type="match status" value="1"/>
</dbReference>
<dbReference type="GO" id="GO:0005739">
    <property type="term" value="C:mitochondrion"/>
    <property type="evidence" value="ECO:0007669"/>
    <property type="project" value="Ensembl"/>
</dbReference>
<dbReference type="InterPro" id="IPR007111">
    <property type="entry name" value="NACHT_NTPase"/>
</dbReference>
<dbReference type="InterPro" id="IPR011029">
    <property type="entry name" value="DEATH-like_dom_sf"/>
</dbReference>
<dbReference type="Gene3D" id="3.80.10.10">
    <property type="entry name" value="Ribonuclease Inhibitor"/>
    <property type="match status" value="1"/>
</dbReference>
<dbReference type="SUPFAM" id="SSF52047">
    <property type="entry name" value="RNI-like"/>
    <property type="match status" value="1"/>
</dbReference>
<dbReference type="InterPro" id="IPR032675">
    <property type="entry name" value="LRR_dom_sf"/>
</dbReference>
<dbReference type="PANTHER" id="PTHR45690">
    <property type="entry name" value="NACHT, LRR AND PYD DOMAINS-CONTAINING PROTEIN 12"/>
    <property type="match status" value="1"/>
</dbReference>
<dbReference type="OrthoDB" id="120976at2759"/>
<dbReference type="InterPro" id="IPR041267">
    <property type="entry name" value="NLRP_HD2"/>
</dbReference>
<dbReference type="PROSITE" id="PS50824">
    <property type="entry name" value="DAPIN"/>
    <property type="match status" value="1"/>
</dbReference>
<dbReference type="GO" id="GO:0050727">
    <property type="term" value="P:regulation of inflammatory response"/>
    <property type="evidence" value="ECO:0007669"/>
    <property type="project" value="TreeGrafter"/>
</dbReference>
<dbReference type="Pfam" id="PF05729">
    <property type="entry name" value="NACHT"/>
    <property type="match status" value="1"/>
</dbReference>
<sequence length="1193" mass="131473">MCGLAGGECWDALCSCTSARRSPRWVCCTSPVPGAGGDTVGSATQYARSPSGRMDSGQLMQPLSFFFAMEGDQLHTFTNYGLQWSLKELDKEELGTFKRLLKEKYSELSSCSLPWAEVDAAGPEGLAALLHEYYMGPLAWAVCINILEEMSLLMLAERARDEMKISPSEEESSATNTGCSCLGFESLAVVGWLLVNRPCASLAETAQTVERDGGTDAEPCGPGPGGAGWGYKANVIARFTAELATHPRLQRADDWPEMQELVDAFHADERGFRTRTVVLHGKSGTGKSALARRLMLSWAQGTLLQDPFSYAFFLQARDVQWMGKRSFAKMITREWPDSQAPVEEIMSQPERLLFVVDGFDELVPELCEDDERLCGDWTEEQPTSILLYSLLRKVLLPESSLLVTVTDAGVEKLKSLLQCPRYLMVGGMSLERRTQLLLDHITDDPCRTQLLHSVVDGHRLLDQCQVPTVCLLLGTALQLGRSVAPLCRTLTGLYAAFLFHQLRPREPLPRCLNQGERVALKGLCRMAAEGVWATRSVFYRDSLSVHGLQVARLSALFHMDILLQEDRGGVSYTFLHPSLQEFCAALFYLLEGLDRGQGRYLLFLENLLQDSESPQTAALGSHLFWMKRFLFGLMSKDVLKELEALLGCPVPLAVRPRLQRWVSLLAPEAATATPRDLLDAFHCLFETQDEKFVRSALSDFQEVRLPINQRMDLMAASFCLQHCQRLRKIQVDVRDIFSRSELTQVCPVAPRGLLRKALVDEWWESFCAVLGTHPSLRQLNLGNSVLNKWAMKTLCVTLRRPTCKIRSLIFKGAEVTPGLQHLWMTLIVNRNLRRLDLGGTALREEEVKVACQALCHPSCQLEALRLDSCGLTHACYPVISQMLTAATSLKSLSLARNKVTDEGLAPLCAALQTSQCTLAELTLDTCGLTAAGCQVLASALASSCSLTHLCLCNNPLGSDGVSLLCRPLRLPDCALQRLILNQCHLDVASCGFLALALMSSPRLTHLSLSANPLEDSGVKLLCEALQDPSCCLQDLELVSGQLTAACCESLSCVIARNKHLQSLDLAANALGDGGVMALCKGLQQPGSALRRLGLEACRLTTGCCEALSSALTCRGRLTSLNLVCNNFSPAGIALLCTAFVQPSCSLRTIGLWKEQYPPQVQRLLQEVQQLKPQVAIDGDWYAVDQDCRRWWKS</sequence>
<name>A0A8D2DU83_SCIVU</name>
<proteinExistence type="inferred from homology"/>
<dbReference type="GO" id="GO:0015631">
    <property type="term" value="F:tubulin binding"/>
    <property type="evidence" value="ECO:0007669"/>
    <property type="project" value="Ensembl"/>
</dbReference>
<gene>
    <name evidence="8" type="primary">NLRP5</name>
</gene>
<evidence type="ECO:0000256" key="3">
    <source>
        <dbReference type="ARBA" id="ARBA00022737"/>
    </source>
</evidence>
<dbReference type="GO" id="GO:0005829">
    <property type="term" value="C:cytosol"/>
    <property type="evidence" value="ECO:0007669"/>
    <property type="project" value="TreeGrafter"/>
</dbReference>
<dbReference type="SMART" id="SM00368">
    <property type="entry name" value="LRR_RI"/>
    <property type="match status" value="11"/>
</dbReference>
<evidence type="ECO:0000313" key="9">
    <source>
        <dbReference type="Proteomes" id="UP000694564"/>
    </source>
</evidence>
<dbReference type="GO" id="GO:0060473">
    <property type="term" value="C:cortical granule"/>
    <property type="evidence" value="ECO:0007669"/>
    <property type="project" value="Ensembl"/>
</dbReference>
<dbReference type="Gene3D" id="1.10.533.10">
    <property type="entry name" value="Death Domain, Fas"/>
    <property type="match status" value="1"/>
</dbReference>
<dbReference type="Pfam" id="PF17776">
    <property type="entry name" value="NLRC4_HD2"/>
    <property type="match status" value="1"/>
</dbReference>
<dbReference type="FunFam" id="3.40.50.300:FF:000442">
    <property type="entry name" value="NACHT, LRR and PYD domains-containing protein 3"/>
    <property type="match status" value="1"/>
</dbReference>